<evidence type="ECO:0000259" key="28">
    <source>
        <dbReference type="PROSITE" id="PS51671"/>
    </source>
</evidence>
<dbReference type="PROSITE" id="PS01042">
    <property type="entry name" value="HOMOSER_DHGENASE"/>
    <property type="match status" value="1"/>
</dbReference>
<comment type="pathway">
    <text evidence="5">Amino-acid biosynthesis; L-methionine biosynthesis via de novo pathway; L-homoserine from L-aspartate: step 3/3.</text>
</comment>
<evidence type="ECO:0000256" key="16">
    <source>
        <dbReference type="ARBA" id="ARBA00022840"/>
    </source>
</evidence>
<dbReference type="Gene3D" id="3.30.2130.10">
    <property type="entry name" value="VC0802-like"/>
    <property type="match status" value="1"/>
</dbReference>
<dbReference type="NCBIfam" id="NF006959">
    <property type="entry name" value="PRK09436.1"/>
    <property type="match status" value="1"/>
</dbReference>
<keyword evidence="20" id="KW-0915">Sodium</keyword>
<dbReference type="CDD" id="cd04243">
    <property type="entry name" value="AAK_AK-HSDH-like"/>
    <property type="match status" value="1"/>
</dbReference>
<dbReference type="AlphaFoldDB" id="K0XBF3"/>
<keyword evidence="21" id="KW-0457">Lysine biosynthesis</keyword>
<dbReference type="Gene3D" id="3.30.360.10">
    <property type="entry name" value="Dihydrodipicolinate Reductase, domain 2"/>
    <property type="match status" value="1"/>
</dbReference>
<comment type="catalytic activity">
    <reaction evidence="26">
        <text>L-homoserine + NADP(+) = L-aspartate 4-semialdehyde + NADPH + H(+)</text>
        <dbReference type="Rhea" id="RHEA:15761"/>
        <dbReference type="ChEBI" id="CHEBI:15378"/>
        <dbReference type="ChEBI" id="CHEBI:57476"/>
        <dbReference type="ChEBI" id="CHEBI:57783"/>
        <dbReference type="ChEBI" id="CHEBI:58349"/>
        <dbReference type="ChEBI" id="CHEBI:537519"/>
        <dbReference type="EC" id="1.1.1.3"/>
    </reaction>
    <physiologicalReaction direction="right-to-left" evidence="26">
        <dbReference type="Rhea" id="RHEA:15763"/>
    </physiologicalReaction>
</comment>
<dbReference type="InterPro" id="IPR005106">
    <property type="entry name" value="Asp/hSer_DH_NAD-bd"/>
</dbReference>
<evidence type="ECO:0000313" key="30">
    <source>
        <dbReference type="Proteomes" id="UP000006044"/>
    </source>
</evidence>
<dbReference type="Pfam" id="PF03447">
    <property type="entry name" value="NAD_binding_3"/>
    <property type="match status" value="1"/>
</dbReference>
<dbReference type="GO" id="GO:0004072">
    <property type="term" value="F:aspartate kinase activity"/>
    <property type="evidence" value="ECO:0007669"/>
    <property type="project" value="UniProtKB-EC"/>
</dbReference>
<dbReference type="Pfam" id="PF22468">
    <property type="entry name" value="ACT_9"/>
    <property type="match status" value="2"/>
</dbReference>
<keyword evidence="23" id="KW-0511">Multifunctional enzyme</keyword>
<evidence type="ECO:0000256" key="14">
    <source>
        <dbReference type="ARBA" id="ARBA00022741"/>
    </source>
</evidence>
<comment type="pathway">
    <text evidence="2">Amino-acid biosynthesis; L-lysine biosynthesis via DAP pathway; (S)-tetrahydrodipicolinate from L-aspartate: step 1/4.</text>
</comment>
<dbReference type="STRING" id="742726.HMPREF9448_00819"/>
<dbReference type="Gene3D" id="1.20.120.1320">
    <property type="entry name" value="Aspartokinase, catalytic domain"/>
    <property type="match status" value="1"/>
</dbReference>
<evidence type="ECO:0000256" key="11">
    <source>
        <dbReference type="ARBA" id="ARBA00022679"/>
    </source>
</evidence>
<dbReference type="InterPro" id="IPR019811">
    <property type="entry name" value="HDH_CS"/>
</dbReference>
<proteinExistence type="inferred from homology"/>
<dbReference type="GO" id="GO:0009088">
    <property type="term" value="P:threonine biosynthetic process"/>
    <property type="evidence" value="ECO:0007669"/>
    <property type="project" value="UniProtKB-UniPathway"/>
</dbReference>
<evidence type="ECO:0000256" key="17">
    <source>
        <dbReference type="ARBA" id="ARBA00022857"/>
    </source>
</evidence>
<evidence type="ECO:0000256" key="9">
    <source>
        <dbReference type="ARBA" id="ARBA00011881"/>
    </source>
</evidence>
<keyword evidence="18" id="KW-0560">Oxidoreductase</keyword>
<evidence type="ECO:0000256" key="18">
    <source>
        <dbReference type="ARBA" id="ARBA00023002"/>
    </source>
</evidence>
<dbReference type="InterPro" id="IPR001341">
    <property type="entry name" value="Asp_kinase"/>
</dbReference>
<protein>
    <submittedName>
        <fullName evidence="29">Aspartate kinase</fullName>
    </submittedName>
</protein>
<evidence type="ECO:0000256" key="10">
    <source>
        <dbReference type="ARBA" id="ARBA00022605"/>
    </source>
</evidence>
<evidence type="ECO:0000256" key="5">
    <source>
        <dbReference type="ARBA" id="ARBA00005062"/>
    </source>
</evidence>
<sequence>MKVLKFGGTSVGSVESMSSVKHIVESCREPVIVVVSALGGITDKLIGTAKIAVEGGNAYEHGFREIVDRHIAMIHGAVDSRKRDELLSLVEPLLDELGNIFKGVSLIKDLSVKTLDTIVSYGERLSSLIVSRVIDGAEHYDSRLFIKTQMQCGKHIVDFEETNRLVKAGFNPLPRIAVVPGFIASDKSNGDVTNLGRGGSDYTAAILATALDASQLEIWTDVDGFMTADPRVINTAYVIERLSFVEAMELCNFGAKVIYPPTIYPVFHKNIPIFIKNTFNPSAPGTLISEDNSHAEGKAIKGISSINDTCLITLSGMGMVGVIGINSRIFNRLAKSGISVFLVSQASSENNTTFAVRNADAELAVKVLREEFRHDMAVGEISAIEAEKDLATVAIVGENMKHTPGIAGKLFNVLGRNGINVIACAQGASETNISFVIALGSLRKALNVIHDSFFLSESQVLNLFVVGVGTVGKDLLQQISKQQQRLLETKALQLRLVGIANSRKCLFDREGIDVEHCQELLDRSEMVASPEKIKDEIIKMNIFNSVFVDCTASPDIAALYKTLLDHNVSVVASNKIAASGSYDSYRELKQTARKRDVKYLFETNVGAGLPIINTINNLINSGDKILKIEAVVSGTLNYIFNVVGADVPLSRAVRMAQEAGYSEPDPRIDLCGQDVIRKLVILAREAGYRVEQSDVKKKLFIPDDYFKGSLADFWKAIPQYDAEFEQYRRQVADRGKVLRFVATLDHGDVEVGLREIDSAHPFFHLEGSNNVILLTTERYREYPMVIKGYGAGAEVTAAGVFADIIGIANIR</sequence>
<evidence type="ECO:0000256" key="6">
    <source>
        <dbReference type="ARBA" id="ARBA00005139"/>
    </source>
</evidence>
<dbReference type="SUPFAM" id="SSF53633">
    <property type="entry name" value="Carbamate kinase-like"/>
    <property type="match status" value="1"/>
</dbReference>
<dbReference type="Gene3D" id="3.40.1160.10">
    <property type="entry name" value="Acetylglutamate kinase-like"/>
    <property type="match status" value="1"/>
</dbReference>
<dbReference type="Pfam" id="PF00742">
    <property type="entry name" value="Homoserine_dh"/>
    <property type="match status" value="1"/>
</dbReference>
<comment type="caution">
    <text evidence="29">The sequence shown here is derived from an EMBL/GenBank/DDBJ whole genome shotgun (WGS) entry which is preliminary data.</text>
</comment>
<gene>
    <name evidence="29" type="ORF">HMPREF9448_00819</name>
</gene>
<dbReference type="InterPro" id="IPR054352">
    <property type="entry name" value="ACT_Aspartokinase"/>
</dbReference>
<name>K0XBF3_9BACT</name>
<dbReference type="UniPathway" id="UPA00034">
    <property type="reaction ID" value="UER00015"/>
</dbReference>
<dbReference type="PANTHER" id="PTHR43070:SF3">
    <property type="entry name" value="HOMOSERINE DEHYDROGENASE"/>
    <property type="match status" value="1"/>
</dbReference>
<dbReference type="PROSITE" id="PS51671">
    <property type="entry name" value="ACT"/>
    <property type="match status" value="1"/>
</dbReference>
<dbReference type="PATRIC" id="fig|742726.3.peg.878"/>
<dbReference type="InterPro" id="IPR002912">
    <property type="entry name" value="ACT_dom"/>
</dbReference>
<evidence type="ECO:0000256" key="2">
    <source>
        <dbReference type="ARBA" id="ARBA00004766"/>
    </source>
</evidence>
<comment type="catalytic activity">
    <reaction evidence="25">
        <text>L-aspartate + ATP = 4-phospho-L-aspartate + ADP</text>
        <dbReference type="Rhea" id="RHEA:23776"/>
        <dbReference type="ChEBI" id="CHEBI:29991"/>
        <dbReference type="ChEBI" id="CHEBI:30616"/>
        <dbReference type="ChEBI" id="CHEBI:57535"/>
        <dbReference type="ChEBI" id="CHEBI:456216"/>
        <dbReference type="EC" id="2.7.2.4"/>
    </reaction>
    <physiologicalReaction direction="left-to-right" evidence="25">
        <dbReference type="Rhea" id="RHEA:23777"/>
    </physiologicalReaction>
</comment>
<dbReference type="EMBL" id="ADLE01000007">
    <property type="protein sequence ID" value="EJZ65089.1"/>
    <property type="molecule type" value="Genomic_DNA"/>
</dbReference>
<dbReference type="FunFam" id="3.30.360.10:FF:000006">
    <property type="entry name" value="Bifunctional aspartokinase/homoserine dehydrogenase"/>
    <property type="match status" value="1"/>
</dbReference>
<dbReference type="InterPro" id="IPR036291">
    <property type="entry name" value="NAD(P)-bd_dom_sf"/>
</dbReference>
<comment type="pathway">
    <text evidence="4">Amino-acid biosynthesis; L-threonine biosynthesis; L-threonine from L-aspartate: step 3/5.</text>
</comment>
<dbReference type="InterPro" id="IPR018042">
    <property type="entry name" value="Aspartate_kinase_CS"/>
</dbReference>
<evidence type="ECO:0000256" key="24">
    <source>
        <dbReference type="ARBA" id="ARBA00044938"/>
    </source>
</evidence>
<evidence type="ECO:0000313" key="29">
    <source>
        <dbReference type="EMBL" id="EJZ65089.1"/>
    </source>
</evidence>
<keyword evidence="11" id="KW-0808">Transferase</keyword>
<keyword evidence="10" id="KW-0028">Amino-acid biosynthesis</keyword>
<dbReference type="GO" id="GO:0046872">
    <property type="term" value="F:metal ion binding"/>
    <property type="evidence" value="ECO:0007669"/>
    <property type="project" value="UniProtKB-KW"/>
</dbReference>
<dbReference type="InterPro" id="IPR001342">
    <property type="entry name" value="HDH_cat"/>
</dbReference>
<dbReference type="GO" id="GO:0009086">
    <property type="term" value="P:methionine biosynthetic process"/>
    <property type="evidence" value="ECO:0007669"/>
    <property type="project" value="UniProtKB-KW"/>
</dbReference>
<dbReference type="GO" id="GO:0009090">
    <property type="term" value="P:homoserine biosynthetic process"/>
    <property type="evidence" value="ECO:0007669"/>
    <property type="project" value="UniProtKB-ARBA"/>
</dbReference>
<keyword evidence="19" id="KW-0520">NAD</keyword>
<dbReference type="Proteomes" id="UP000006044">
    <property type="component" value="Unassembled WGS sequence"/>
</dbReference>
<dbReference type="InterPro" id="IPR049638">
    <property type="entry name" value="AK-HD"/>
</dbReference>
<comment type="similarity">
    <text evidence="7">In the C-terminal section; belongs to the homoserine dehydrogenase family.</text>
</comment>
<dbReference type="eggNOG" id="COG0527">
    <property type="taxonomic scope" value="Bacteria"/>
</dbReference>
<dbReference type="UniPathway" id="UPA00050">
    <property type="reaction ID" value="UER00063"/>
</dbReference>
<comment type="pathway">
    <text evidence="6">Amino-acid biosynthesis; L-threonine biosynthesis; L-threonine from L-aspartate: step 1/5.</text>
</comment>
<dbReference type="InterPro" id="IPR036393">
    <property type="entry name" value="AceGlu_kinase-like_sf"/>
</dbReference>
<evidence type="ECO:0000256" key="7">
    <source>
        <dbReference type="ARBA" id="ARBA00007952"/>
    </source>
</evidence>
<evidence type="ECO:0000256" key="3">
    <source>
        <dbReference type="ARBA" id="ARBA00004986"/>
    </source>
</evidence>
<keyword evidence="15 29" id="KW-0418">Kinase</keyword>
<dbReference type="InterPro" id="IPR001048">
    <property type="entry name" value="Asp/Glu/Uridylate_kinase"/>
</dbReference>
<dbReference type="SUPFAM" id="SSF55021">
    <property type="entry name" value="ACT-like"/>
    <property type="match status" value="2"/>
</dbReference>
<dbReference type="Pfam" id="PF00696">
    <property type="entry name" value="AA_kinase"/>
    <property type="match status" value="1"/>
</dbReference>
<dbReference type="OrthoDB" id="9799110at2"/>
<comment type="subunit">
    <text evidence="9">Homotetramer.</text>
</comment>
<evidence type="ECO:0000256" key="20">
    <source>
        <dbReference type="ARBA" id="ARBA00023053"/>
    </source>
</evidence>
<dbReference type="Gene3D" id="3.40.50.720">
    <property type="entry name" value="NAD(P)-binding Rossmann-like Domain"/>
    <property type="match status" value="1"/>
</dbReference>
<keyword evidence="16" id="KW-0067">ATP-binding</keyword>
<evidence type="ECO:0000256" key="15">
    <source>
        <dbReference type="ARBA" id="ARBA00022777"/>
    </source>
</evidence>
<keyword evidence="30" id="KW-1185">Reference proteome</keyword>
<dbReference type="PIRSF" id="PIRSF000727">
    <property type="entry name" value="ThrA"/>
    <property type="match status" value="1"/>
</dbReference>
<keyword evidence="13" id="KW-0479">Metal-binding</keyword>
<evidence type="ECO:0000256" key="21">
    <source>
        <dbReference type="ARBA" id="ARBA00023154"/>
    </source>
</evidence>
<dbReference type="GO" id="GO:0005524">
    <property type="term" value="F:ATP binding"/>
    <property type="evidence" value="ECO:0007669"/>
    <property type="project" value="UniProtKB-KW"/>
</dbReference>
<evidence type="ECO:0000256" key="13">
    <source>
        <dbReference type="ARBA" id="ARBA00022723"/>
    </source>
</evidence>
<comment type="function">
    <text evidence="24">Bifunctional aspartate kinase and homoserine dehydrogenase that catalyzes the first and the third steps toward the synthesis of lysine, methionine and threonine from aspartate.</text>
</comment>
<dbReference type="GeneID" id="77848133"/>
<dbReference type="InterPro" id="IPR011147">
    <property type="entry name" value="Bifunc_Aspkin/hSer_DH"/>
</dbReference>
<dbReference type="UniPathway" id="UPA00051">
    <property type="reaction ID" value="UER00462"/>
</dbReference>
<dbReference type="CDD" id="cd04921">
    <property type="entry name" value="ACT_AKi-HSDH-ThrA-like_1"/>
    <property type="match status" value="1"/>
</dbReference>
<reference evidence="29 30" key="1">
    <citation type="submission" date="2012-08" db="EMBL/GenBank/DDBJ databases">
        <title>The Genome Sequence of Barnesiella intestinihominis YIT 11860.</title>
        <authorList>
            <consortium name="The Broad Institute Genome Sequencing Platform"/>
            <person name="Earl A."/>
            <person name="Ward D."/>
            <person name="Feldgarden M."/>
            <person name="Gevers D."/>
            <person name="Morotomi M."/>
            <person name="Walker B."/>
            <person name="Young S.K."/>
            <person name="Zeng Q."/>
            <person name="Gargeya S."/>
            <person name="Fitzgerald M."/>
            <person name="Haas B."/>
            <person name="Abouelleil A."/>
            <person name="Alvarado L."/>
            <person name="Arachchi H.M."/>
            <person name="Berlin A.M."/>
            <person name="Chapman S.B."/>
            <person name="Goldberg J."/>
            <person name="Griggs A."/>
            <person name="Gujja S."/>
            <person name="Hansen M."/>
            <person name="Howarth C."/>
            <person name="Imamovic A."/>
            <person name="Larimer J."/>
            <person name="McCowen C."/>
            <person name="Montmayeur A."/>
            <person name="Murphy C."/>
            <person name="Neiman D."/>
            <person name="Pearson M."/>
            <person name="Priest M."/>
            <person name="Roberts A."/>
            <person name="Saif S."/>
            <person name="Shea T."/>
            <person name="Sisk P."/>
            <person name="Sykes S."/>
            <person name="Wortman J."/>
            <person name="Nusbaum C."/>
            <person name="Birren B."/>
        </authorList>
    </citation>
    <scope>NUCLEOTIDE SEQUENCE [LARGE SCALE GENOMIC DNA]</scope>
    <source>
        <strain evidence="29 30">YIT 11860</strain>
    </source>
</reference>
<comment type="cofactor">
    <cofactor evidence="1">
        <name>a metal cation</name>
        <dbReference type="ChEBI" id="CHEBI:25213"/>
    </cofactor>
</comment>
<dbReference type="PROSITE" id="PS00324">
    <property type="entry name" value="ASPARTOKINASE"/>
    <property type="match status" value="1"/>
</dbReference>
<evidence type="ECO:0000256" key="12">
    <source>
        <dbReference type="ARBA" id="ARBA00022697"/>
    </source>
</evidence>
<comment type="similarity">
    <text evidence="8">In the N-terminal section; belongs to the aspartokinase family.</text>
</comment>
<dbReference type="InterPro" id="IPR042199">
    <property type="entry name" value="AsparK_Bifunc_asparK/hSer_DH"/>
</dbReference>
<evidence type="ECO:0000256" key="22">
    <source>
        <dbReference type="ARBA" id="ARBA00023167"/>
    </source>
</evidence>
<dbReference type="RefSeq" id="WP_008861313.1">
    <property type="nucleotide sequence ID" value="NZ_JH815203.1"/>
</dbReference>
<keyword evidence="14" id="KW-0547">Nucleotide-binding</keyword>
<dbReference type="GO" id="GO:0050661">
    <property type="term" value="F:NADP binding"/>
    <property type="evidence" value="ECO:0007669"/>
    <property type="project" value="InterPro"/>
</dbReference>
<dbReference type="HOGENOM" id="CLU_009116_7_1_10"/>
<comment type="catalytic activity">
    <reaction evidence="27">
        <text>L-homoserine + NAD(+) = L-aspartate 4-semialdehyde + NADH + H(+)</text>
        <dbReference type="Rhea" id="RHEA:15757"/>
        <dbReference type="ChEBI" id="CHEBI:15378"/>
        <dbReference type="ChEBI" id="CHEBI:57476"/>
        <dbReference type="ChEBI" id="CHEBI:57540"/>
        <dbReference type="ChEBI" id="CHEBI:57945"/>
        <dbReference type="ChEBI" id="CHEBI:537519"/>
        <dbReference type="EC" id="1.1.1.3"/>
    </reaction>
    <physiologicalReaction direction="right-to-left" evidence="27">
        <dbReference type="Rhea" id="RHEA:15759"/>
    </physiologicalReaction>
</comment>
<evidence type="ECO:0000256" key="8">
    <source>
        <dbReference type="ARBA" id="ARBA00010046"/>
    </source>
</evidence>
<dbReference type="NCBIfam" id="TIGR00657">
    <property type="entry name" value="asp_kinases"/>
    <property type="match status" value="1"/>
</dbReference>
<comment type="pathway">
    <text evidence="3">Amino-acid biosynthesis; L-methionine biosynthesis via de novo pathway; L-homoserine from L-aspartate: step 1/3.</text>
</comment>
<evidence type="ECO:0000256" key="19">
    <source>
        <dbReference type="ARBA" id="ARBA00023027"/>
    </source>
</evidence>
<keyword evidence="17" id="KW-0521">NADP</keyword>
<evidence type="ECO:0000256" key="1">
    <source>
        <dbReference type="ARBA" id="ARBA00001920"/>
    </source>
</evidence>
<dbReference type="GO" id="GO:0009089">
    <property type="term" value="P:lysine biosynthetic process via diaminopimelate"/>
    <property type="evidence" value="ECO:0007669"/>
    <property type="project" value="UniProtKB-UniPathway"/>
</dbReference>
<dbReference type="SUPFAM" id="SSF51735">
    <property type="entry name" value="NAD(P)-binding Rossmann-fold domains"/>
    <property type="match status" value="1"/>
</dbReference>
<dbReference type="InterPro" id="IPR045865">
    <property type="entry name" value="ACT-like_dom_sf"/>
</dbReference>
<evidence type="ECO:0000256" key="26">
    <source>
        <dbReference type="ARBA" id="ARBA00048841"/>
    </source>
</evidence>
<keyword evidence="12" id="KW-0791">Threonine biosynthesis</keyword>
<keyword evidence="22" id="KW-0486">Methionine biosynthesis</keyword>
<dbReference type="FunFam" id="3.30.2130.10:FF:000001">
    <property type="entry name" value="Bifunctional aspartokinase/homoserine dehydrogenase"/>
    <property type="match status" value="1"/>
</dbReference>
<dbReference type="PANTHER" id="PTHR43070">
    <property type="match status" value="1"/>
</dbReference>
<evidence type="ECO:0000256" key="25">
    <source>
        <dbReference type="ARBA" id="ARBA00048561"/>
    </source>
</evidence>
<feature type="domain" description="ACT" evidence="28">
    <location>
        <begin position="395"/>
        <end position="468"/>
    </location>
</feature>
<dbReference type="Gene3D" id="3.30.70.260">
    <property type="match status" value="1"/>
</dbReference>
<evidence type="ECO:0000256" key="23">
    <source>
        <dbReference type="ARBA" id="ARBA00023268"/>
    </source>
</evidence>
<accession>K0XBF3</accession>
<dbReference type="SUPFAM" id="SSF55347">
    <property type="entry name" value="Glyceraldehyde-3-phosphate dehydrogenase-like, C-terminal domain"/>
    <property type="match status" value="1"/>
</dbReference>
<dbReference type="eggNOG" id="COG0460">
    <property type="taxonomic scope" value="Bacteria"/>
</dbReference>
<dbReference type="GO" id="GO:0004412">
    <property type="term" value="F:homoserine dehydrogenase activity"/>
    <property type="evidence" value="ECO:0007669"/>
    <property type="project" value="UniProtKB-EC"/>
</dbReference>
<evidence type="ECO:0000256" key="27">
    <source>
        <dbReference type="ARBA" id="ARBA00049031"/>
    </source>
</evidence>
<organism evidence="29 30">
    <name type="scientific">Barnesiella intestinihominis YIT 11860</name>
    <dbReference type="NCBI Taxonomy" id="742726"/>
    <lineage>
        <taxon>Bacteria</taxon>
        <taxon>Pseudomonadati</taxon>
        <taxon>Bacteroidota</taxon>
        <taxon>Bacteroidia</taxon>
        <taxon>Bacteroidales</taxon>
        <taxon>Barnesiellaceae</taxon>
        <taxon>Barnesiella</taxon>
    </lineage>
</organism>
<evidence type="ECO:0000256" key="4">
    <source>
        <dbReference type="ARBA" id="ARBA00005056"/>
    </source>
</evidence>